<reference evidence="2" key="1">
    <citation type="journal article" date="2019" name="Int. J. Syst. Evol. Microbiol.">
        <title>The Global Catalogue of Microorganisms (GCM) 10K type strain sequencing project: providing services to taxonomists for standard genome sequencing and annotation.</title>
        <authorList>
            <consortium name="The Broad Institute Genomics Platform"/>
            <consortium name="The Broad Institute Genome Sequencing Center for Infectious Disease"/>
            <person name="Wu L."/>
            <person name="Ma J."/>
        </authorList>
    </citation>
    <scope>NUCLEOTIDE SEQUENCE [LARGE SCALE GENOMIC DNA]</scope>
    <source>
        <strain evidence="2">JCM 17543</strain>
    </source>
</reference>
<evidence type="ECO:0000313" key="1">
    <source>
        <dbReference type="EMBL" id="GAA3904341.1"/>
    </source>
</evidence>
<gene>
    <name evidence="1" type="ORF">GCM10022276_23710</name>
</gene>
<accession>A0ABP7LQQ3</accession>
<dbReference type="Proteomes" id="UP001500827">
    <property type="component" value="Unassembled WGS sequence"/>
</dbReference>
<dbReference type="RefSeq" id="WP_344699908.1">
    <property type="nucleotide sequence ID" value="NZ_BAABBM010000001.1"/>
</dbReference>
<comment type="caution">
    <text evidence="1">The sequence shown here is derived from an EMBL/GenBank/DDBJ whole genome shotgun (WGS) entry which is preliminary data.</text>
</comment>
<evidence type="ECO:0000313" key="2">
    <source>
        <dbReference type="Proteomes" id="UP001500827"/>
    </source>
</evidence>
<proteinExistence type="predicted"/>
<sequence>MKRALSLRTVAKGAGAVVLGLIALDLIATVATLAIGAQWLRR</sequence>
<dbReference type="EMBL" id="BAABBM010000001">
    <property type="protein sequence ID" value="GAA3904341.1"/>
    <property type="molecule type" value="Genomic_DNA"/>
</dbReference>
<keyword evidence="2" id="KW-1185">Reference proteome</keyword>
<organism evidence="1 2">
    <name type="scientific">Sphingomonas limnosediminicola</name>
    <dbReference type="NCBI Taxonomy" id="940133"/>
    <lineage>
        <taxon>Bacteria</taxon>
        <taxon>Pseudomonadati</taxon>
        <taxon>Pseudomonadota</taxon>
        <taxon>Alphaproteobacteria</taxon>
        <taxon>Sphingomonadales</taxon>
        <taxon>Sphingomonadaceae</taxon>
        <taxon>Sphingomonas</taxon>
    </lineage>
</organism>
<protein>
    <submittedName>
        <fullName evidence="1">Uncharacterized protein</fullName>
    </submittedName>
</protein>
<name>A0ABP7LQQ3_9SPHN</name>